<keyword evidence="4" id="KW-1185">Reference proteome</keyword>
<accession>A0AAD9Z976</accession>
<keyword evidence="1" id="KW-0802">TPR repeat</keyword>
<dbReference type="InterPro" id="IPR056681">
    <property type="entry name" value="DUF7779"/>
</dbReference>
<evidence type="ECO:0000256" key="1">
    <source>
        <dbReference type="PROSITE-ProRule" id="PRU00339"/>
    </source>
</evidence>
<evidence type="ECO:0000259" key="2">
    <source>
        <dbReference type="Pfam" id="PF25000"/>
    </source>
</evidence>
<dbReference type="Pfam" id="PF13424">
    <property type="entry name" value="TPR_12"/>
    <property type="match status" value="1"/>
</dbReference>
<dbReference type="Gene3D" id="1.25.40.10">
    <property type="entry name" value="Tetratricopeptide repeat domain"/>
    <property type="match status" value="1"/>
</dbReference>
<dbReference type="AlphaFoldDB" id="A0AAD9Z976"/>
<gene>
    <name evidence="3" type="ORF">OEA41_004202</name>
</gene>
<dbReference type="PROSITE" id="PS50005">
    <property type="entry name" value="TPR"/>
    <property type="match status" value="1"/>
</dbReference>
<dbReference type="Proteomes" id="UP001276659">
    <property type="component" value="Unassembled WGS sequence"/>
</dbReference>
<dbReference type="SUPFAM" id="SSF48452">
    <property type="entry name" value="TPR-like"/>
    <property type="match status" value="1"/>
</dbReference>
<evidence type="ECO:0000313" key="3">
    <source>
        <dbReference type="EMBL" id="KAK3172117.1"/>
    </source>
</evidence>
<feature type="domain" description="DUF7779" evidence="2">
    <location>
        <begin position="74"/>
        <end position="159"/>
    </location>
</feature>
<protein>
    <recommendedName>
        <fullName evidence="2">DUF7779 domain-containing protein</fullName>
    </recommendedName>
</protein>
<dbReference type="PANTHER" id="PTHR46082:SF6">
    <property type="entry name" value="AAA+ ATPASE DOMAIN-CONTAINING PROTEIN-RELATED"/>
    <property type="match status" value="1"/>
</dbReference>
<dbReference type="InterPro" id="IPR053137">
    <property type="entry name" value="NLR-like"/>
</dbReference>
<dbReference type="PANTHER" id="PTHR46082">
    <property type="entry name" value="ATP/GTP-BINDING PROTEIN-RELATED"/>
    <property type="match status" value="1"/>
</dbReference>
<organism evidence="3 4">
    <name type="scientific">Lepraria neglecta</name>
    <dbReference type="NCBI Taxonomy" id="209136"/>
    <lineage>
        <taxon>Eukaryota</taxon>
        <taxon>Fungi</taxon>
        <taxon>Dikarya</taxon>
        <taxon>Ascomycota</taxon>
        <taxon>Pezizomycotina</taxon>
        <taxon>Lecanoromycetes</taxon>
        <taxon>OSLEUM clade</taxon>
        <taxon>Lecanoromycetidae</taxon>
        <taxon>Lecanorales</taxon>
        <taxon>Lecanorineae</taxon>
        <taxon>Stereocaulaceae</taxon>
        <taxon>Lepraria</taxon>
    </lineage>
</organism>
<evidence type="ECO:0000313" key="4">
    <source>
        <dbReference type="Proteomes" id="UP001276659"/>
    </source>
</evidence>
<proteinExistence type="predicted"/>
<dbReference type="Pfam" id="PF25000">
    <property type="entry name" value="DUF7779"/>
    <property type="match status" value="1"/>
</dbReference>
<feature type="repeat" description="TPR" evidence="1">
    <location>
        <begin position="218"/>
        <end position="251"/>
    </location>
</feature>
<dbReference type="InterPro" id="IPR019734">
    <property type="entry name" value="TPR_rpt"/>
</dbReference>
<reference evidence="3" key="1">
    <citation type="submission" date="2022-11" db="EMBL/GenBank/DDBJ databases">
        <title>Chromosomal genome sequence assembly and mating type (MAT) locus characterization of the leprose asexual lichenized fungus Lepraria neglecta (Nyl.) Erichsen.</title>
        <authorList>
            <person name="Allen J.L."/>
            <person name="Pfeffer B."/>
        </authorList>
    </citation>
    <scope>NUCLEOTIDE SEQUENCE</scope>
    <source>
        <strain evidence="3">Allen 5258</strain>
    </source>
</reference>
<name>A0AAD9Z976_9LECA</name>
<comment type="caution">
    <text evidence="3">The sequence shown here is derived from an EMBL/GenBank/DDBJ whole genome shotgun (WGS) entry which is preliminary data.</text>
</comment>
<dbReference type="InterPro" id="IPR011990">
    <property type="entry name" value="TPR-like_helical_dom_sf"/>
</dbReference>
<dbReference type="EMBL" id="JASNWA010000008">
    <property type="protein sequence ID" value="KAK3172117.1"/>
    <property type="molecule type" value="Genomic_DNA"/>
</dbReference>
<sequence length="292" mass="33684">MRCMEELVKRLGHLPLALVQTGKYMMETGTSCPKYLELYASSWSRLVAEAPQLRDYENGSIHTTWMISYERVTHANPTAAKLLQLWSYLDHQDIWYELFYRGSQGCLECSWFHDLAQEEISFKKTIKTLLAYSLVESRRDSESYSIHPVVHDWCTETISYGKADLVILACTVIGFAVPDHTEPEYWLSEQRLIPHADRCTQRLYQLDPANAIEYSKSNDAFHGLGYLFFDQGKMVDAEKMYQRALSGYEKAWGPEHISTLDTVCNLGLLYAEQGKVVEAENMYRRALDGFKI</sequence>